<organism evidence="1">
    <name type="scientific">bioreactor metagenome</name>
    <dbReference type="NCBI Taxonomy" id="1076179"/>
    <lineage>
        <taxon>unclassified sequences</taxon>
        <taxon>metagenomes</taxon>
        <taxon>ecological metagenomes</taxon>
    </lineage>
</organism>
<dbReference type="EMBL" id="VSSQ01003852">
    <property type="protein sequence ID" value="MPM22636.1"/>
    <property type="molecule type" value="Genomic_DNA"/>
</dbReference>
<sequence length="70" mass="8195">MAFNKGKYDAQFNKENYDQIKFYVYKGKRELIKKEASHLDVTLGKFITDALENQYGLDLSKPEESLDQTK</sequence>
<protein>
    <submittedName>
        <fullName evidence="1">Uncharacterized protein</fullName>
    </submittedName>
</protein>
<proteinExistence type="predicted"/>
<accession>A0A644Y2A8</accession>
<comment type="caution">
    <text evidence="1">The sequence shown here is derived from an EMBL/GenBank/DDBJ whole genome shotgun (WGS) entry which is preliminary data.</text>
</comment>
<name>A0A644Y2A8_9ZZZZ</name>
<reference evidence="1" key="1">
    <citation type="submission" date="2019-08" db="EMBL/GenBank/DDBJ databases">
        <authorList>
            <person name="Kucharzyk K."/>
            <person name="Murdoch R.W."/>
            <person name="Higgins S."/>
            <person name="Loffler F."/>
        </authorList>
    </citation>
    <scope>NUCLEOTIDE SEQUENCE</scope>
</reference>
<evidence type="ECO:0000313" key="1">
    <source>
        <dbReference type="EMBL" id="MPM22636.1"/>
    </source>
</evidence>
<dbReference type="AlphaFoldDB" id="A0A644Y2A8"/>
<gene>
    <name evidence="1" type="ORF">SDC9_69094</name>
</gene>